<proteinExistence type="predicted"/>
<reference evidence="3" key="2">
    <citation type="submission" date="2016-11" db="EMBL/GenBank/DDBJ databases">
        <authorList>
            <person name="Jaros S."/>
            <person name="Januszkiewicz K."/>
            <person name="Wedrychowicz H."/>
        </authorList>
    </citation>
    <scope>NUCLEOTIDE SEQUENCE [LARGE SCALE GENOMIC DNA]</scope>
    <source>
        <strain evidence="3">DSM 19729</strain>
    </source>
</reference>
<dbReference type="RefSeq" id="WP_244533839.1">
    <property type="nucleotide sequence ID" value="NZ_FQWO01000014.1"/>
</dbReference>
<sequence length="256" mass="29082">MVKEVQMNKVKTKIDQSLGKSSSLRLFFSWVLLVSVSAVFSQQTQQSQETKDVKIDSLYREDQFYFGFTYNSLLQKPAGLKQDKFSAGISAGFLRDMPINKDRTIAIASGLGFSYNNYIQNLAVSKIDQTFSYAIIDPGTAYSKNKFSQLLVDVPIELRWRTSTYESYKFWRIYGGLKFSYLLMDRSVFTDDQGKVVVSGNKDFNKILYGAYASAGYNTINVYIYYGLTPIFKTAAIDGDKIAMKLLQIGVIFYIL</sequence>
<evidence type="ECO:0000313" key="4">
    <source>
        <dbReference type="Proteomes" id="UP000184384"/>
    </source>
</evidence>
<dbReference type="AlphaFoldDB" id="A0A1M5TDW0"/>
<reference evidence="4" key="1">
    <citation type="submission" date="2016-11" db="EMBL/GenBank/DDBJ databases">
        <authorList>
            <person name="Varghese N."/>
            <person name="Submissions S."/>
        </authorList>
    </citation>
    <scope>NUCLEOTIDE SEQUENCE [LARGE SCALE GENOMIC DNA]</scope>
    <source>
        <strain evidence="4">DSM 19729</strain>
    </source>
</reference>
<reference evidence="2 5" key="3">
    <citation type="submission" date="2018-03" db="EMBL/GenBank/DDBJ databases">
        <title>Genomic Encyclopedia of Archaeal and Bacterial Type Strains, Phase II (KMG-II): from individual species to whole genera.</title>
        <authorList>
            <person name="Goeker M."/>
        </authorList>
    </citation>
    <scope>NUCLEOTIDE SEQUENCE [LARGE SCALE GENOMIC DNA]</scope>
    <source>
        <strain evidence="2 5">DSM 17797</strain>
    </source>
</reference>
<dbReference type="Proteomes" id="UP000184384">
    <property type="component" value="Unassembled WGS sequence"/>
</dbReference>
<dbReference type="EMBL" id="FQWO01000014">
    <property type="protein sequence ID" value="SHH48513.1"/>
    <property type="molecule type" value="Genomic_DNA"/>
</dbReference>
<dbReference type="Proteomes" id="UP000237771">
    <property type="component" value="Unassembled WGS sequence"/>
</dbReference>
<protein>
    <submittedName>
        <fullName evidence="3">Outer membrane protein beta-barrel domain-containing protein</fullName>
    </submittedName>
    <submittedName>
        <fullName evidence="2">Outer membrane protein with beta-barrel domain</fullName>
    </submittedName>
</protein>
<accession>A0A1M5TDW0</accession>
<gene>
    <name evidence="2" type="ORF">BC624_1127</name>
    <name evidence="3" type="ORF">SAMN05443373_1147</name>
</gene>
<evidence type="ECO:0000313" key="5">
    <source>
        <dbReference type="Proteomes" id="UP000237771"/>
    </source>
</evidence>
<keyword evidence="5" id="KW-1185">Reference proteome</keyword>
<feature type="domain" description="Outer membrane protein beta-barrel" evidence="1">
    <location>
        <begin position="47"/>
        <end position="232"/>
    </location>
</feature>
<name>A0A1M5TDW0_9FLAO</name>
<dbReference type="EMBL" id="PVUB01000012">
    <property type="protein sequence ID" value="PRZ20318.1"/>
    <property type="molecule type" value="Genomic_DNA"/>
</dbReference>
<dbReference type="Pfam" id="PF13568">
    <property type="entry name" value="OMP_b-brl_2"/>
    <property type="match status" value="1"/>
</dbReference>
<evidence type="ECO:0000313" key="3">
    <source>
        <dbReference type="EMBL" id="SHH48513.1"/>
    </source>
</evidence>
<dbReference type="InterPro" id="IPR025665">
    <property type="entry name" value="Beta-barrel_OMP_2"/>
</dbReference>
<evidence type="ECO:0000313" key="2">
    <source>
        <dbReference type="EMBL" id="PRZ20318.1"/>
    </source>
</evidence>
<evidence type="ECO:0000259" key="1">
    <source>
        <dbReference type="Pfam" id="PF13568"/>
    </source>
</evidence>
<organism evidence="3 4">
    <name type="scientific">Flavobacterium granuli</name>
    <dbReference type="NCBI Taxonomy" id="280093"/>
    <lineage>
        <taxon>Bacteria</taxon>
        <taxon>Pseudomonadati</taxon>
        <taxon>Bacteroidota</taxon>
        <taxon>Flavobacteriia</taxon>
        <taxon>Flavobacteriales</taxon>
        <taxon>Flavobacteriaceae</taxon>
        <taxon>Flavobacterium</taxon>
    </lineage>
</organism>
<dbReference type="STRING" id="280093.SAMN05443373_1147"/>